<name>A0A0L0RWR6_ALLM3</name>
<dbReference type="Gene3D" id="1.10.10.1180">
    <property type="entry name" value="MAN1, winged-helix domain"/>
    <property type="match status" value="1"/>
</dbReference>
<evidence type="ECO:0000256" key="5">
    <source>
        <dbReference type="ARBA" id="ARBA00023136"/>
    </source>
</evidence>
<dbReference type="Pfam" id="PF09402">
    <property type="entry name" value="MSC"/>
    <property type="match status" value="1"/>
</dbReference>
<feature type="domain" description="Man1/Src1-like C-terminal" evidence="9">
    <location>
        <begin position="236"/>
        <end position="586"/>
    </location>
</feature>
<evidence type="ECO:0000256" key="2">
    <source>
        <dbReference type="ARBA" id="ARBA00022553"/>
    </source>
</evidence>
<feature type="compositionally biased region" description="Low complexity" evidence="7">
    <location>
        <begin position="82"/>
        <end position="102"/>
    </location>
</feature>
<sequence length="612" mass="66346">MMMRTTTAMRTTRWRSWKGSRAPSPARRRPAAAKDESSIAATTSVVVPRFTDPRIPAFADPGTRSTSTASSSARGPRRDASHGGSAAASSTSAARRTGYASSQASENDQSALEARRRDQASGTRARTQVAQAQGRYQAPVTALSASQSQGLRARRAQQDAANETTSPFPGLASPSSLDAIVFAKPASIVRKFTMQAAAAAAAAGKGAKSAKAPPAPKPKPDRLDKGLGLLRKLVYLAMFAAIATYFYARHRAGYCSHHAVAIYHEPETDDQTLPTSLAELVERLRPTCKPCPVHAVCQDGGVVRCSHADYILRRTGTFGQDFECVPDTARRVQVDTLVALTVQSLRATVGERVCATSSSSSSSNPTDVAWIPFEDVRDRVMPALAHALRWSPEQTAVYLPQAVTDLLSETIPGLQLRGDGVHAHSDDPELLSDDDEFEGQVWITVSDPAFPLSCRVRREARAWVLRWWPALAGAAAVGIVGLILRRRYHQRLWRRGQIEDLTNQVLDLLVEQDQIARDDAQQQEPAFLGIVALRDLFGKELGSAVGPRQWETIWAGVEANLANDPNVRLITSKHRGEIMDSWQWIGFNSLKKFQRRAKGAGTVGAASDAGDA</sequence>
<dbReference type="AlphaFoldDB" id="A0A0L0RWR6"/>
<organism evidence="10 11">
    <name type="scientific">Allomyces macrogynus (strain ATCC 38327)</name>
    <name type="common">Allomyces javanicus var. macrogynus</name>
    <dbReference type="NCBI Taxonomy" id="578462"/>
    <lineage>
        <taxon>Eukaryota</taxon>
        <taxon>Fungi</taxon>
        <taxon>Fungi incertae sedis</taxon>
        <taxon>Blastocladiomycota</taxon>
        <taxon>Blastocladiomycetes</taxon>
        <taxon>Blastocladiales</taxon>
        <taxon>Blastocladiaceae</taxon>
        <taxon>Allomyces</taxon>
    </lineage>
</organism>
<evidence type="ECO:0000256" key="4">
    <source>
        <dbReference type="ARBA" id="ARBA00022989"/>
    </source>
</evidence>
<dbReference type="InterPro" id="IPR044780">
    <property type="entry name" value="Heh2/Src1"/>
</dbReference>
<evidence type="ECO:0000256" key="1">
    <source>
        <dbReference type="ARBA" id="ARBA00004540"/>
    </source>
</evidence>
<dbReference type="InterPro" id="IPR018996">
    <property type="entry name" value="Man1/Src1-like_C"/>
</dbReference>
<evidence type="ECO:0000259" key="9">
    <source>
        <dbReference type="Pfam" id="PF09402"/>
    </source>
</evidence>
<dbReference type="OrthoDB" id="5376590at2759"/>
<feature type="compositionally biased region" description="Low complexity" evidence="7">
    <location>
        <begin position="61"/>
        <end position="74"/>
    </location>
</feature>
<evidence type="ECO:0000256" key="6">
    <source>
        <dbReference type="ARBA" id="ARBA00023242"/>
    </source>
</evidence>
<reference evidence="11" key="2">
    <citation type="submission" date="2009-11" db="EMBL/GenBank/DDBJ databases">
        <title>The Genome Sequence of Allomyces macrogynus strain ATCC 38327.</title>
        <authorList>
            <consortium name="The Broad Institute Genome Sequencing Platform"/>
            <person name="Russ C."/>
            <person name="Cuomo C."/>
            <person name="Shea T."/>
            <person name="Young S.K."/>
            <person name="Zeng Q."/>
            <person name="Koehrsen M."/>
            <person name="Haas B."/>
            <person name="Borodovsky M."/>
            <person name="Guigo R."/>
            <person name="Alvarado L."/>
            <person name="Berlin A."/>
            <person name="Borenstein D."/>
            <person name="Chen Z."/>
            <person name="Engels R."/>
            <person name="Freedman E."/>
            <person name="Gellesch M."/>
            <person name="Goldberg J."/>
            <person name="Griggs A."/>
            <person name="Gujja S."/>
            <person name="Heiman D."/>
            <person name="Hepburn T."/>
            <person name="Howarth C."/>
            <person name="Jen D."/>
            <person name="Larson L."/>
            <person name="Lewis B."/>
            <person name="Mehta T."/>
            <person name="Park D."/>
            <person name="Pearson M."/>
            <person name="Roberts A."/>
            <person name="Saif S."/>
            <person name="Shenoy N."/>
            <person name="Sisk P."/>
            <person name="Stolte C."/>
            <person name="Sykes S."/>
            <person name="Walk T."/>
            <person name="White J."/>
            <person name="Yandava C."/>
            <person name="Burger G."/>
            <person name="Gray M.W."/>
            <person name="Holland P.W.H."/>
            <person name="King N."/>
            <person name="Lang F.B.F."/>
            <person name="Roger A.J."/>
            <person name="Ruiz-Trillo I."/>
            <person name="Lander E."/>
            <person name="Nusbaum C."/>
        </authorList>
    </citation>
    <scope>NUCLEOTIDE SEQUENCE [LARGE SCALE GENOMIC DNA]</scope>
    <source>
        <strain evidence="11">ATCC 38327</strain>
    </source>
</reference>
<feature type="region of interest" description="Disordered" evidence="7">
    <location>
        <begin position="1"/>
        <end position="170"/>
    </location>
</feature>
<gene>
    <name evidence="10" type="ORF">AMAG_00542</name>
</gene>
<keyword evidence="11" id="KW-1185">Reference proteome</keyword>
<dbReference type="InterPro" id="IPR041885">
    <property type="entry name" value="MAN1_winged_helix_dom"/>
</dbReference>
<dbReference type="GO" id="GO:0003682">
    <property type="term" value="F:chromatin binding"/>
    <property type="evidence" value="ECO:0007669"/>
    <property type="project" value="InterPro"/>
</dbReference>
<evidence type="ECO:0000256" key="7">
    <source>
        <dbReference type="SAM" id="MobiDB-lite"/>
    </source>
</evidence>
<keyword evidence="6" id="KW-0539">Nucleus</keyword>
<evidence type="ECO:0000256" key="8">
    <source>
        <dbReference type="SAM" id="Phobius"/>
    </source>
</evidence>
<dbReference type="GO" id="GO:0071763">
    <property type="term" value="P:nuclear membrane organization"/>
    <property type="evidence" value="ECO:0007669"/>
    <property type="project" value="TreeGrafter"/>
</dbReference>
<evidence type="ECO:0000313" key="11">
    <source>
        <dbReference type="Proteomes" id="UP000054350"/>
    </source>
</evidence>
<keyword evidence="2" id="KW-0597">Phosphoprotein</keyword>
<feature type="compositionally biased region" description="Polar residues" evidence="7">
    <location>
        <begin position="120"/>
        <end position="131"/>
    </location>
</feature>
<keyword evidence="4 8" id="KW-1133">Transmembrane helix</keyword>
<dbReference type="GO" id="GO:0005637">
    <property type="term" value="C:nuclear inner membrane"/>
    <property type="evidence" value="ECO:0007669"/>
    <property type="project" value="UniProtKB-SubCell"/>
</dbReference>
<dbReference type="Proteomes" id="UP000054350">
    <property type="component" value="Unassembled WGS sequence"/>
</dbReference>
<keyword evidence="3 8" id="KW-0812">Transmembrane</keyword>
<dbReference type="STRING" id="578462.A0A0L0RWR6"/>
<accession>A0A0L0RWR6</accession>
<dbReference type="VEuPathDB" id="FungiDB:AMAG_00542"/>
<feature type="transmembrane region" description="Helical" evidence="8">
    <location>
        <begin position="463"/>
        <end position="484"/>
    </location>
</feature>
<evidence type="ECO:0000256" key="3">
    <source>
        <dbReference type="ARBA" id="ARBA00022692"/>
    </source>
</evidence>
<comment type="subcellular location">
    <subcellularLocation>
        <location evidence="1">Nucleus inner membrane</location>
    </subcellularLocation>
</comment>
<protein>
    <recommendedName>
        <fullName evidence="9">Man1/Src1-like C-terminal domain-containing protein</fullName>
    </recommendedName>
</protein>
<keyword evidence="5 8" id="KW-0472">Membrane</keyword>
<feature type="compositionally biased region" description="Low complexity" evidence="7">
    <location>
        <begin position="1"/>
        <end position="11"/>
    </location>
</feature>
<dbReference type="GO" id="GO:0034399">
    <property type="term" value="C:nuclear periphery"/>
    <property type="evidence" value="ECO:0007669"/>
    <property type="project" value="TreeGrafter"/>
</dbReference>
<dbReference type="PANTHER" id="PTHR47808">
    <property type="entry name" value="INNER NUCLEAR MEMBRANE PROTEIN HEH2-RELATED"/>
    <property type="match status" value="1"/>
</dbReference>
<dbReference type="GO" id="GO:0005783">
    <property type="term" value="C:endoplasmic reticulum"/>
    <property type="evidence" value="ECO:0007669"/>
    <property type="project" value="TreeGrafter"/>
</dbReference>
<feature type="region of interest" description="Disordered" evidence="7">
    <location>
        <begin position="204"/>
        <end position="223"/>
    </location>
</feature>
<dbReference type="EMBL" id="GG745328">
    <property type="protein sequence ID" value="KNE54575.1"/>
    <property type="molecule type" value="Genomic_DNA"/>
</dbReference>
<evidence type="ECO:0000313" key="10">
    <source>
        <dbReference type="EMBL" id="KNE54575.1"/>
    </source>
</evidence>
<reference evidence="10 11" key="1">
    <citation type="submission" date="2009-11" db="EMBL/GenBank/DDBJ databases">
        <title>Annotation of Allomyces macrogynus ATCC 38327.</title>
        <authorList>
            <consortium name="The Broad Institute Genome Sequencing Platform"/>
            <person name="Russ C."/>
            <person name="Cuomo C."/>
            <person name="Burger G."/>
            <person name="Gray M.W."/>
            <person name="Holland P.W.H."/>
            <person name="King N."/>
            <person name="Lang F.B.F."/>
            <person name="Roger A.J."/>
            <person name="Ruiz-Trillo I."/>
            <person name="Young S.K."/>
            <person name="Zeng Q."/>
            <person name="Gargeya S."/>
            <person name="Fitzgerald M."/>
            <person name="Haas B."/>
            <person name="Abouelleil A."/>
            <person name="Alvarado L."/>
            <person name="Arachchi H.M."/>
            <person name="Berlin A."/>
            <person name="Chapman S.B."/>
            <person name="Gearin G."/>
            <person name="Goldberg J."/>
            <person name="Griggs A."/>
            <person name="Gujja S."/>
            <person name="Hansen M."/>
            <person name="Heiman D."/>
            <person name="Howarth C."/>
            <person name="Larimer J."/>
            <person name="Lui A."/>
            <person name="MacDonald P.J.P."/>
            <person name="McCowen C."/>
            <person name="Montmayeur A."/>
            <person name="Murphy C."/>
            <person name="Neiman D."/>
            <person name="Pearson M."/>
            <person name="Priest M."/>
            <person name="Roberts A."/>
            <person name="Saif S."/>
            <person name="Shea T."/>
            <person name="Sisk P."/>
            <person name="Stolte C."/>
            <person name="Sykes S."/>
            <person name="Wortman J."/>
            <person name="Nusbaum C."/>
            <person name="Birren B."/>
        </authorList>
    </citation>
    <scope>NUCLEOTIDE SEQUENCE [LARGE SCALE GENOMIC DNA]</scope>
    <source>
        <strain evidence="10 11">ATCC 38327</strain>
    </source>
</reference>
<dbReference type="PANTHER" id="PTHR47808:SF2">
    <property type="entry name" value="LEM DOMAIN-CONTAINING PROTEIN 2"/>
    <property type="match status" value="1"/>
</dbReference>
<proteinExistence type="predicted"/>
<dbReference type="OMA" id="YHEPETD"/>